<comment type="caution">
    <text evidence="1">The sequence shown here is derived from an EMBL/GenBank/DDBJ whole genome shotgun (WGS) entry which is preliminary data.</text>
</comment>
<protein>
    <submittedName>
        <fullName evidence="1">E3 ubiquitin-protein ligase BRE1-like 2 isoform X2</fullName>
    </submittedName>
</protein>
<organism evidence="1 2">
    <name type="scientific">Prunus yedoensis var. nudiflora</name>
    <dbReference type="NCBI Taxonomy" id="2094558"/>
    <lineage>
        <taxon>Eukaryota</taxon>
        <taxon>Viridiplantae</taxon>
        <taxon>Streptophyta</taxon>
        <taxon>Embryophyta</taxon>
        <taxon>Tracheophyta</taxon>
        <taxon>Spermatophyta</taxon>
        <taxon>Magnoliopsida</taxon>
        <taxon>eudicotyledons</taxon>
        <taxon>Gunneridae</taxon>
        <taxon>Pentapetalae</taxon>
        <taxon>rosids</taxon>
        <taxon>fabids</taxon>
        <taxon>Rosales</taxon>
        <taxon>Rosaceae</taxon>
        <taxon>Amygdaloideae</taxon>
        <taxon>Amygdaleae</taxon>
        <taxon>Prunus</taxon>
    </lineage>
</organism>
<evidence type="ECO:0000313" key="1">
    <source>
        <dbReference type="EMBL" id="PQQ08959.1"/>
    </source>
</evidence>
<keyword evidence="2" id="KW-1185">Reference proteome</keyword>
<dbReference type="OrthoDB" id="10266039at2759"/>
<dbReference type="STRING" id="2094558.A0A314YS41"/>
<dbReference type="EMBL" id="PJQY01000658">
    <property type="protein sequence ID" value="PQQ08959.1"/>
    <property type="molecule type" value="Genomic_DNA"/>
</dbReference>
<accession>A0A314YS41</accession>
<name>A0A314YS41_PRUYE</name>
<dbReference type="AlphaFoldDB" id="A0A314YS41"/>
<evidence type="ECO:0000313" key="2">
    <source>
        <dbReference type="Proteomes" id="UP000250321"/>
    </source>
</evidence>
<gene>
    <name evidence="1" type="ORF">Pyn_16024</name>
</gene>
<dbReference type="Proteomes" id="UP000250321">
    <property type="component" value="Unassembled WGS sequence"/>
</dbReference>
<proteinExistence type="predicted"/>
<sequence length="94" mass="10722">MERYLLKMISSSYLRLTTEREVKNLREAIDIIHVKQLEYADVIRTYLSSQSTDQSEIRRITEYPIVTDIASGISASVAINLQIVDSEAHEGTSF</sequence>
<reference evidence="1 2" key="1">
    <citation type="submission" date="2018-02" db="EMBL/GenBank/DDBJ databases">
        <title>Draft genome of wild Prunus yedoensis var. nudiflora.</title>
        <authorList>
            <person name="Baek S."/>
            <person name="Kim J.-H."/>
            <person name="Choi K."/>
            <person name="Kim G.-B."/>
            <person name="Cho A."/>
            <person name="Jang H."/>
            <person name="Shin C.-H."/>
            <person name="Yu H.-J."/>
            <person name="Mun J.-H."/>
        </authorList>
    </citation>
    <scope>NUCLEOTIDE SEQUENCE [LARGE SCALE GENOMIC DNA]</scope>
    <source>
        <strain evidence="2">cv. Jeju island</strain>
        <tissue evidence="1">Leaf</tissue>
    </source>
</reference>